<keyword evidence="2" id="KW-1185">Reference proteome</keyword>
<gene>
    <name evidence="1" type="primary">RCF1_2</name>
    <name evidence="1" type="ORF">LPJ66_003798</name>
</gene>
<evidence type="ECO:0000313" key="2">
    <source>
        <dbReference type="Proteomes" id="UP001150581"/>
    </source>
</evidence>
<accession>A0ACC1IJQ1</accession>
<evidence type="ECO:0000313" key="1">
    <source>
        <dbReference type="EMBL" id="KAJ1896752.1"/>
    </source>
</evidence>
<dbReference type="EMBL" id="JANBPG010000408">
    <property type="protein sequence ID" value="KAJ1896752.1"/>
    <property type="molecule type" value="Genomic_DNA"/>
</dbReference>
<name>A0ACC1IJQ1_9FUNG</name>
<comment type="caution">
    <text evidence="1">The sequence shown here is derived from an EMBL/GenBank/DDBJ whole genome shotgun (WGS) entry which is preliminary data.</text>
</comment>
<protein>
    <submittedName>
        <fullName evidence="1">Respiratory supercomplex factor 1, mitochondrial</fullName>
    </submittedName>
</protein>
<dbReference type="Proteomes" id="UP001150581">
    <property type="component" value="Unassembled WGS sequence"/>
</dbReference>
<sequence length="138" mass="14975">MSSGSNTIIGRLKEEPLVPLGFVATVGAFLYAARGMHRGNVGQTQWGMRARVVMQGLTVAALLGYGVFQTTKVSKRPGMMDDIRQIDWEKLERDALAAENGEKQADAPMSPLDKLVAKAHARRANGNVFASESSDKKE</sequence>
<reference evidence="1" key="1">
    <citation type="submission" date="2022-07" db="EMBL/GenBank/DDBJ databases">
        <title>Phylogenomic reconstructions and comparative analyses of Kickxellomycotina fungi.</title>
        <authorList>
            <person name="Reynolds N.K."/>
            <person name="Stajich J.E."/>
            <person name="Barry K."/>
            <person name="Grigoriev I.V."/>
            <person name="Crous P."/>
            <person name="Smith M.E."/>
        </authorList>
    </citation>
    <scope>NUCLEOTIDE SEQUENCE</scope>
    <source>
        <strain evidence="1">Benny 63K</strain>
    </source>
</reference>
<proteinExistence type="predicted"/>
<organism evidence="1 2">
    <name type="scientific">Kickxella alabastrina</name>
    <dbReference type="NCBI Taxonomy" id="61397"/>
    <lineage>
        <taxon>Eukaryota</taxon>
        <taxon>Fungi</taxon>
        <taxon>Fungi incertae sedis</taxon>
        <taxon>Zoopagomycota</taxon>
        <taxon>Kickxellomycotina</taxon>
        <taxon>Kickxellomycetes</taxon>
        <taxon>Kickxellales</taxon>
        <taxon>Kickxellaceae</taxon>
        <taxon>Kickxella</taxon>
    </lineage>
</organism>